<evidence type="ECO:0000259" key="12">
    <source>
        <dbReference type="PROSITE" id="PS50215"/>
    </source>
</evidence>
<dbReference type="AlphaFoldDB" id="A0A7R9EBU4"/>
<dbReference type="Gene3D" id="3.40.390.10">
    <property type="entry name" value="Collagenase (Catalytic Domain)"/>
    <property type="match status" value="1"/>
</dbReference>
<gene>
    <name evidence="13" type="ORF">TMSB3V08_LOCUS7917</name>
</gene>
<dbReference type="PROSITE" id="PS01186">
    <property type="entry name" value="EGF_2"/>
    <property type="match status" value="1"/>
</dbReference>
<dbReference type="SUPFAM" id="SSF57552">
    <property type="entry name" value="Blood coagulation inhibitor (disintegrin)"/>
    <property type="match status" value="1"/>
</dbReference>
<keyword evidence="8" id="KW-0862">Zinc</keyword>
<dbReference type="PROSITE" id="PS00022">
    <property type="entry name" value="EGF_1"/>
    <property type="match status" value="1"/>
</dbReference>
<reference evidence="13" key="1">
    <citation type="submission" date="2020-11" db="EMBL/GenBank/DDBJ databases">
        <authorList>
            <person name="Tran Van P."/>
        </authorList>
    </citation>
    <scope>NUCLEOTIDE SEQUENCE</scope>
</reference>
<evidence type="ECO:0000259" key="11">
    <source>
        <dbReference type="PROSITE" id="PS50214"/>
    </source>
</evidence>
<proteinExistence type="predicted"/>
<dbReference type="PROSITE" id="PS50215">
    <property type="entry name" value="ADAM_MEPRO"/>
    <property type="match status" value="1"/>
</dbReference>
<dbReference type="FunFam" id="3.40.390.10:FF:000002">
    <property type="entry name" value="Disintegrin and metalloproteinase domain-containing protein 22"/>
    <property type="match status" value="1"/>
</dbReference>
<dbReference type="InterPro" id="IPR006586">
    <property type="entry name" value="ADAM_Cys-rich"/>
</dbReference>
<comment type="subcellular location">
    <subcellularLocation>
        <location evidence="1">Membrane</location>
        <topology evidence="1">Single-pass membrane protein</topology>
    </subcellularLocation>
</comment>
<sequence>MQKHFLPSGAEQVSKQEIEHCYYHGTVKDYPGATAAFHTCNGVSGVIHVGNETFVIHPFYGGDLSKHPHVIFEARTKTNKGCANSGNLEWRMKNYRRQKHVGVADEQTPNQRYRRDVREATKYIETAIVIDKAMFEKRNGSTRAEVVHDAIQVANIADLYFRTLNTRVSVVYIETWQGSNQAPIDKSQDISRALLNFNDYTSRKLFKVDKDTTQLLTGETFQGGESGMAVPETVCTAKSVGISVDINTYEPHLLAGTMAHMIGHNIGMGHDDGREECFCRDWHGCIMAQSIVGLENVQPYKFSECSRSDYIDALRIGHGICLLNKPNELEVRRTCGNSIVEEGEDCDCGTIDECHELDPCCDPITCKLTKEAECASGPCCNNCRLEARGVVCRDAANECDLAEHCSGENGQCPQDIHKKNGNPCGGNTGYCFTGVCPTLNIQCEQIWGYGGTAGDKQCFEQFNSKGSINGHCGVDSNGQYSKCEPENVRCGSLQCQLGNRYPILAGMDQLYSRTIISIKSVEYECKATTGTIDAPDIPDMGLVRDGTPCGDNLICVNQSCVSIFPHIDQGKCPSNHNNLECSGHGVCSNVNKCYCDLGWSGPDCSIQVEMTLTPVQPTSTTASISGQQASKDGLDLKMEKKETPYGGSNNNLSTLAMVFILVGVVKGVFICFALMAVCYRYCDPSCSSTTITRTLLPNCYRLSSSGIFVQIPKLCRMLYEKGCWGLR</sequence>
<dbReference type="PRINTS" id="PR00289">
    <property type="entry name" value="DISINTEGRIN"/>
</dbReference>
<evidence type="ECO:0000256" key="3">
    <source>
        <dbReference type="ARBA" id="ARBA00022989"/>
    </source>
</evidence>
<feature type="domain" description="Disintegrin" evidence="11">
    <location>
        <begin position="332"/>
        <end position="420"/>
    </location>
</feature>
<dbReference type="Pfam" id="PF07974">
    <property type="entry name" value="EGF_2"/>
    <property type="match status" value="1"/>
</dbReference>
<evidence type="ECO:0000256" key="1">
    <source>
        <dbReference type="ARBA" id="ARBA00004167"/>
    </source>
</evidence>
<dbReference type="CDD" id="cd04269">
    <property type="entry name" value="ZnMc_adamalysin_II_like"/>
    <property type="match status" value="1"/>
</dbReference>
<dbReference type="InterPro" id="IPR036436">
    <property type="entry name" value="Disintegrin_dom_sf"/>
</dbReference>
<feature type="transmembrane region" description="Helical" evidence="9">
    <location>
        <begin position="655"/>
        <end position="679"/>
    </location>
</feature>
<dbReference type="EMBL" id="OB794842">
    <property type="protein sequence ID" value="CAD7431175.1"/>
    <property type="molecule type" value="Genomic_DNA"/>
</dbReference>
<evidence type="ECO:0000256" key="5">
    <source>
        <dbReference type="ARBA" id="ARBA00023157"/>
    </source>
</evidence>
<dbReference type="PROSITE" id="PS50214">
    <property type="entry name" value="DISINTEGRIN_2"/>
    <property type="match status" value="1"/>
</dbReference>
<dbReference type="PANTHER" id="PTHR11905">
    <property type="entry name" value="ADAM A DISINTEGRIN AND METALLOPROTEASE DOMAIN"/>
    <property type="match status" value="1"/>
</dbReference>
<evidence type="ECO:0008006" key="14">
    <source>
        <dbReference type="Google" id="ProtNLM"/>
    </source>
</evidence>
<feature type="binding site" evidence="8">
    <location>
        <position position="260"/>
    </location>
    <ligand>
        <name>Zn(2+)</name>
        <dbReference type="ChEBI" id="CHEBI:29105"/>
        <note>catalytic</note>
    </ligand>
</feature>
<keyword evidence="5 7" id="KW-1015">Disulfide bond</keyword>
<dbReference type="GO" id="GO:0006508">
    <property type="term" value="P:proteolysis"/>
    <property type="evidence" value="ECO:0007669"/>
    <property type="project" value="InterPro"/>
</dbReference>
<dbReference type="GO" id="GO:0004222">
    <property type="term" value="F:metalloendopeptidase activity"/>
    <property type="evidence" value="ECO:0007669"/>
    <property type="project" value="InterPro"/>
</dbReference>
<dbReference type="Pfam" id="PF08516">
    <property type="entry name" value="ADAM_CR"/>
    <property type="match status" value="1"/>
</dbReference>
<feature type="disulfide bond" evidence="6">
    <location>
        <begin position="392"/>
        <end position="412"/>
    </location>
</feature>
<feature type="binding site" evidence="8">
    <location>
        <position position="270"/>
    </location>
    <ligand>
        <name>Zn(2+)</name>
        <dbReference type="ChEBI" id="CHEBI:29105"/>
        <note>catalytic</note>
    </ligand>
</feature>
<dbReference type="SMART" id="SM00050">
    <property type="entry name" value="DISIN"/>
    <property type="match status" value="1"/>
</dbReference>
<keyword evidence="7" id="KW-0245">EGF-like domain</keyword>
<dbReference type="InterPro" id="IPR001762">
    <property type="entry name" value="Disintegrin_dom"/>
</dbReference>
<dbReference type="PROSITE" id="PS00427">
    <property type="entry name" value="DISINTEGRIN_1"/>
    <property type="match status" value="1"/>
</dbReference>
<keyword evidence="2 9" id="KW-0812">Transmembrane</keyword>
<evidence type="ECO:0000256" key="8">
    <source>
        <dbReference type="PROSITE-ProRule" id="PRU00276"/>
    </source>
</evidence>
<evidence type="ECO:0000256" key="2">
    <source>
        <dbReference type="ARBA" id="ARBA00022692"/>
    </source>
</evidence>
<feature type="domain" description="EGF-like" evidence="10">
    <location>
        <begin position="568"/>
        <end position="605"/>
    </location>
</feature>
<organism evidence="13">
    <name type="scientific">Timema monikensis</name>
    <dbReference type="NCBI Taxonomy" id="170555"/>
    <lineage>
        <taxon>Eukaryota</taxon>
        <taxon>Metazoa</taxon>
        <taxon>Ecdysozoa</taxon>
        <taxon>Arthropoda</taxon>
        <taxon>Hexapoda</taxon>
        <taxon>Insecta</taxon>
        <taxon>Pterygota</taxon>
        <taxon>Neoptera</taxon>
        <taxon>Polyneoptera</taxon>
        <taxon>Phasmatodea</taxon>
        <taxon>Timematodea</taxon>
        <taxon>Timematoidea</taxon>
        <taxon>Timematidae</taxon>
        <taxon>Timema</taxon>
    </lineage>
</organism>
<feature type="binding site" evidence="8">
    <location>
        <position position="264"/>
    </location>
    <ligand>
        <name>Zn(2+)</name>
        <dbReference type="ChEBI" id="CHEBI:29105"/>
        <note>catalytic</note>
    </ligand>
</feature>
<dbReference type="GO" id="GO:0016020">
    <property type="term" value="C:membrane"/>
    <property type="evidence" value="ECO:0007669"/>
    <property type="project" value="UniProtKB-SubCell"/>
</dbReference>
<dbReference type="SUPFAM" id="SSF55486">
    <property type="entry name" value="Metalloproteases ('zincins'), catalytic domain"/>
    <property type="match status" value="1"/>
</dbReference>
<dbReference type="PROSITE" id="PS50026">
    <property type="entry name" value="EGF_3"/>
    <property type="match status" value="1"/>
</dbReference>
<keyword evidence="3 9" id="KW-1133">Transmembrane helix</keyword>
<dbReference type="InterPro" id="IPR018358">
    <property type="entry name" value="Disintegrin_CS"/>
</dbReference>
<keyword evidence="4 9" id="KW-0472">Membrane</keyword>
<dbReference type="InterPro" id="IPR001590">
    <property type="entry name" value="Peptidase_M12B"/>
</dbReference>
<dbReference type="GO" id="GO:0046872">
    <property type="term" value="F:metal ion binding"/>
    <property type="evidence" value="ECO:0007669"/>
    <property type="project" value="UniProtKB-KW"/>
</dbReference>
<dbReference type="InterPro" id="IPR000742">
    <property type="entry name" value="EGF"/>
</dbReference>
<dbReference type="Gene3D" id="2.10.25.10">
    <property type="entry name" value="Laminin"/>
    <property type="match status" value="1"/>
</dbReference>
<evidence type="ECO:0000256" key="7">
    <source>
        <dbReference type="PROSITE-ProRule" id="PRU00076"/>
    </source>
</evidence>
<feature type="domain" description="Peptidase M12B" evidence="12">
    <location>
        <begin position="122"/>
        <end position="326"/>
    </location>
</feature>
<dbReference type="FunFam" id="4.10.70.10:FF:000001">
    <property type="entry name" value="Disintegrin and metalloproteinase domain-containing protein 22"/>
    <property type="match status" value="1"/>
</dbReference>
<dbReference type="InterPro" id="IPR034027">
    <property type="entry name" value="Reprolysin_adamalysin"/>
</dbReference>
<dbReference type="Pfam" id="PF00200">
    <property type="entry name" value="Disintegrin"/>
    <property type="match status" value="1"/>
</dbReference>
<dbReference type="Gene3D" id="4.10.70.10">
    <property type="entry name" value="Disintegrin domain"/>
    <property type="match status" value="1"/>
</dbReference>
<dbReference type="PANTHER" id="PTHR11905:SF237">
    <property type="entry name" value="MIND-MELD, ISOFORM J"/>
    <property type="match status" value="1"/>
</dbReference>
<evidence type="ECO:0000313" key="13">
    <source>
        <dbReference type="EMBL" id="CAD7431175.1"/>
    </source>
</evidence>
<accession>A0A7R9EBU4</accession>
<name>A0A7R9EBU4_9NEOP</name>
<evidence type="ECO:0000256" key="9">
    <source>
        <dbReference type="SAM" id="Phobius"/>
    </source>
</evidence>
<evidence type="ECO:0000256" key="4">
    <source>
        <dbReference type="ARBA" id="ARBA00023136"/>
    </source>
</evidence>
<keyword evidence="8" id="KW-0479">Metal-binding</keyword>
<feature type="disulfide bond" evidence="7">
    <location>
        <begin position="595"/>
        <end position="604"/>
    </location>
</feature>
<dbReference type="SMART" id="SM00608">
    <property type="entry name" value="ACR"/>
    <property type="match status" value="1"/>
</dbReference>
<dbReference type="InterPro" id="IPR013111">
    <property type="entry name" value="EGF_extracell"/>
</dbReference>
<evidence type="ECO:0000259" key="10">
    <source>
        <dbReference type="PROSITE" id="PS50026"/>
    </source>
</evidence>
<dbReference type="Pfam" id="PF01421">
    <property type="entry name" value="Reprolysin"/>
    <property type="match status" value="1"/>
</dbReference>
<protein>
    <recommendedName>
        <fullName evidence="14">Metalloproteinase</fullName>
    </recommendedName>
</protein>
<dbReference type="InterPro" id="IPR024079">
    <property type="entry name" value="MetalloPept_cat_dom_sf"/>
</dbReference>
<comment type="caution">
    <text evidence="7">Lacks conserved residue(s) required for the propagation of feature annotation.</text>
</comment>
<evidence type="ECO:0000256" key="6">
    <source>
        <dbReference type="PROSITE-ProRule" id="PRU00068"/>
    </source>
</evidence>